<keyword evidence="2" id="KW-0378">Hydrolase</keyword>
<dbReference type="GO" id="GO:0046872">
    <property type="term" value="F:metal ion binding"/>
    <property type="evidence" value="ECO:0007669"/>
    <property type="project" value="UniProtKB-KW"/>
</dbReference>
<feature type="chain" id="PRO_5007286354" evidence="6">
    <location>
        <begin position="25"/>
        <end position="508"/>
    </location>
</feature>
<feature type="binding site" evidence="5">
    <location>
        <position position="337"/>
    </location>
    <ligand>
        <name>Zn(2+)</name>
        <dbReference type="ChEBI" id="CHEBI:29105"/>
        <note>catalytic</note>
    </ligand>
</feature>
<dbReference type="InterPro" id="IPR001590">
    <property type="entry name" value="Peptidase_M12B"/>
</dbReference>
<dbReference type="GO" id="GO:0006509">
    <property type="term" value="P:membrane protein ectodomain proteolysis"/>
    <property type="evidence" value="ECO:0007669"/>
    <property type="project" value="TreeGrafter"/>
</dbReference>
<keyword evidence="1" id="KW-0645">Protease</keyword>
<keyword evidence="6" id="KW-0732">Signal</keyword>
<feature type="domain" description="Peptidase M12B" evidence="7">
    <location>
        <begin position="185"/>
        <end position="409"/>
    </location>
</feature>
<name>A0A131YYG1_RHIAP</name>
<dbReference type="PROSITE" id="PS50215">
    <property type="entry name" value="ADAM_MEPRO"/>
    <property type="match status" value="1"/>
</dbReference>
<evidence type="ECO:0000256" key="5">
    <source>
        <dbReference type="PROSITE-ProRule" id="PRU00276"/>
    </source>
</evidence>
<sequence>MRMQVGDHTYRLIALLHIVAAVFTQENGRRIVYPELFRSREAGGGRILKITDDILLKLKKSSVFSREFLVRTYSDGIPMHTYMSGPYLEDDLYHDEASMASVTVSDESGVKVEGIVNPKMRIVPLRMQERTEDGRIAHELIDIPDDPAGDHGDYDLAAPKLIRALTGAVGTNQSTKVTERSTDTVYPELFVVVDTAFAAVFSSNDKIIKYVGISINAMNLRYLGVTDPKVKHRLVGLEVTTTQQEWFLRRVTMDPRYVHAQGTLASFQTYITQNSQLYGNADLVYLLTGQDLATVKNYQVSNRSGGYAYIRTVCTVNKVGVGEDRPPTFKGVHVMAHEVGHILGCLHDGESSPYGYQDIPGSENCPFTDGYMMSYLRKDKNTYKFSDCSITQMRETARLQTATCLYRKNYVSTTLKKYNYLPGEMMTRTQQCQYAFPTVRNTHYMERFGVQDCSIMCGTSSKQPDSALKVLYLSDGTECKSRNGRKKYNCINGLCMKKRKSYGYDAVP</sequence>
<dbReference type="Pfam" id="PF13688">
    <property type="entry name" value="Reprolysin_5"/>
    <property type="match status" value="1"/>
</dbReference>
<keyword evidence="5" id="KW-0479">Metal-binding</keyword>
<dbReference type="GO" id="GO:0004222">
    <property type="term" value="F:metalloendopeptidase activity"/>
    <property type="evidence" value="ECO:0007669"/>
    <property type="project" value="InterPro"/>
</dbReference>
<evidence type="ECO:0000256" key="3">
    <source>
        <dbReference type="ARBA" id="ARBA00022833"/>
    </source>
</evidence>
<dbReference type="SUPFAM" id="SSF55486">
    <property type="entry name" value="Metalloproteases ('zincins'), catalytic domain"/>
    <property type="match status" value="1"/>
</dbReference>
<keyword evidence="4" id="KW-0482">Metalloprotease</keyword>
<dbReference type="EMBL" id="GEDV01004328">
    <property type="protein sequence ID" value="JAP84229.1"/>
    <property type="molecule type" value="Transcribed_RNA"/>
</dbReference>
<dbReference type="Gene3D" id="3.40.1620.60">
    <property type="match status" value="1"/>
</dbReference>
<dbReference type="Gene3D" id="3.40.390.10">
    <property type="entry name" value="Collagenase (Catalytic Domain)"/>
    <property type="match status" value="1"/>
</dbReference>
<proteinExistence type="predicted"/>
<dbReference type="PANTHER" id="PTHR11905:SF159">
    <property type="entry name" value="ADAM METALLOPROTEASE"/>
    <property type="match status" value="1"/>
</dbReference>
<protein>
    <submittedName>
        <fullName evidence="8">Reprolysin</fullName>
    </submittedName>
</protein>
<evidence type="ECO:0000256" key="4">
    <source>
        <dbReference type="ARBA" id="ARBA00023049"/>
    </source>
</evidence>
<feature type="active site" evidence="5">
    <location>
        <position position="338"/>
    </location>
</feature>
<evidence type="ECO:0000256" key="2">
    <source>
        <dbReference type="ARBA" id="ARBA00022801"/>
    </source>
</evidence>
<evidence type="ECO:0000256" key="6">
    <source>
        <dbReference type="SAM" id="SignalP"/>
    </source>
</evidence>
<evidence type="ECO:0000259" key="7">
    <source>
        <dbReference type="PROSITE" id="PS50215"/>
    </source>
</evidence>
<feature type="signal peptide" evidence="6">
    <location>
        <begin position="1"/>
        <end position="24"/>
    </location>
</feature>
<dbReference type="InterPro" id="IPR024079">
    <property type="entry name" value="MetalloPept_cat_dom_sf"/>
</dbReference>
<feature type="binding site" evidence="5">
    <location>
        <position position="341"/>
    </location>
    <ligand>
        <name>Zn(2+)</name>
        <dbReference type="ChEBI" id="CHEBI:29105"/>
        <note>catalytic</note>
    </ligand>
</feature>
<reference evidence="8" key="1">
    <citation type="journal article" date="2016" name="Ticks Tick Borne Dis.">
        <title>De novo assembly and annotation of the salivary gland transcriptome of Rhipicephalus appendiculatus male and female ticks during blood feeding.</title>
        <authorList>
            <person name="de Castro M.H."/>
            <person name="de Klerk D."/>
            <person name="Pienaar R."/>
            <person name="Latif A.A."/>
            <person name="Rees D.J."/>
            <person name="Mans B.J."/>
        </authorList>
    </citation>
    <scope>NUCLEOTIDE SEQUENCE</scope>
    <source>
        <tissue evidence="8">Salivary glands</tissue>
    </source>
</reference>
<dbReference type="PANTHER" id="PTHR11905">
    <property type="entry name" value="ADAM A DISINTEGRIN AND METALLOPROTEASE DOMAIN"/>
    <property type="match status" value="1"/>
</dbReference>
<evidence type="ECO:0000256" key="1">
    <source>
        <dbReference type="ARBA" id="ARBA00022670"/>
    </source>
</evidence>
<dbReference type="AlphaFoldDB" id="A0A131YYG1"/>
<keyword evidence="3 5" id="KW-0862">Zinc</keyword>
<accession>A0A131YYG1</accession>
<organism evidence="8">
    <name type="scientific">Rhipicephalus appendiculatus</name>
    <name type="common">Brown ear tick</name>
    <dbReference type="NCBI Taxonomy" id="34631"/>
    <lineage>
        <taxon>Eukaryota</taxon>
        <taxon>Metazoa</taxon>
        <taxon>Ecdysozoa</taxon>
        <taxon>Arthropoda</taxon>
        <taxon>Chelicerata</taxon>
        <taxon>Arachnida</taxon>
        <taxon>Acari</taxon>
        <taxon>Parasitiformes</taxon>
        <taxon>Ixodida</taxon>
        <taxon>Ixodoidea</taxon>
        <taxon>Ixodidae</taxon>
        <taxon>Rhipicephalinae</taxon>
        <taxon>Rhipicephalus</taxon>
        <taxon>Rhipicephalus</taxon>
    </lineage>
</organism>
<evidence type="ECO:0000313" key="8">
    <source>
        <dbReference type="EMBL" id="JAP84229.1"/>
    </source>
</evidence>
<comment type="caution">
    <text evidence="5">Lacks conserved residue(s) required for the propagation of feature annotation.</text>
</comment>
<feature type="binding site" evidence="5">
    <location>
        <position position="347"/>
    </location>
    <ligand>
        <name>Zn(2+)</name>
        <dbReference type="ChEBI" id="CHEBI:29105"/>
        <note>catalytic</note>
    </ligand>
</feature>